<dbReference type="Proteomes" id="UP001165065">
    <property type="component" value="Unassembled WGS sequence"/>
</dbReference>
<comment type="caution">
    <text evidence="3">The sequence shown here is derived from an EMBL/GenBank/DDBJ whole genome shotgun (WGS) entry which is preliminary data.</text>
</comment>
<protein>
    <recommendedName>
        <fullName evidence="2">G patch domain-containing protein</fullName>
    </recommendedName>
</protein>
<organism evidence="3 4">
    <name type="scientific">Triparma columacea</name>
    <dbReference type="NCBI Taxonomy" id="722753"/>
    <lineage>
        <taxon>Eukaryota</taxon>
        <taxon>Sar</taxon>
        <taxon>Stramenopiles</taxon>
        <taxon>Ochrophyta</taxon>
        <taxon>Bolidophyceae</taxon>
        <taxon>Parmales</taxon>
        <taxon>Triparmaceae</taxon>
        <taxon>Triparma</taxon>
    </lineage>
</organism>
<feature type="region of interest" description="Disordered" evidence="1">
    <location>
        <begin position="194"/>
        <end position="216"/>
    </location>
</feature>
<feature type="compositionally biased region" description="Acidic residues" evidence="1">
    <location>
        <begin position="398"/>
        <end position="409"/>
    </location>
</feature>
<dbReference type="GO" id="GO:0003723">
    <property type="term" value="F:RNA binding"/>
    <property type="evidence" value="ECO:0007669"/>
    <property type="project" value="TreeGrafter"/>
</dbReference>
<dbReference type="Pfam" id="PF07713">
    <property type="entry name" value="DUF1604"/>
    <property type="match status" value="1"/>
</dbReference>
<dbReference type="GO" id="GO:0005634">
    <property type="term" value="C:nucleus"/>
    <property type="evidence" value="ECO:0007669"/>
    <property type="project" value="TreeGrafter"/>
</dbReference>
<feature type="compositionally biased region" description="Basic and acidic residues" evidence="1">
    <location>
        <begin position="54"/>
        <end position="64"/>
    </location>
</feature>
<feature type="compositionally biased region" description="Polar residues" evidence="1">
    <location>
        <begin position="38"/>
        <end position="52"/>
    </location>
</feature>
<feature type="compositionally biased region" description="Low complexity" evidence="1">
    <location>
        <begin position="484"/>
        <end position="502"/>
    </location>
</feature>
<accession>A0A9W7GJT0</accession>
<evidence type="ECO:0000259" key="2">
    <source>
        <dbReference type="Pfam" id="PF07713"/>
    </source>
</evidence>
<dbReference type="OrthoDB" id="20507at2759"/>
<feature type="compositionally biased region" description="Basic and acidic residues" evidence="1">
    <location>
        <begin position="201"/>
        <end position="212"/>
    </location>
</feature>
<sequence length="558" mass="60987">MAPPKLPPGSVTDAQGRRRFHGAFTGGFSAGYYNTVGSSEGWTPSTWSSSSAGKEGRREQRVEDFQDEEDGVVGGLGVRSEFKKEVGLGSERRRDDNPSSALGDMRTQGGVGKGLVDQVFARRVGKALLRTIGWKEERVMKLSPGSKGLKVPPPKLDFYGLGYRPYGDAPEFEDARRKREEMRAFGEREGGDVYRMSDVGRGGDRRGGDRGKGVIPSSSTALALQSSRIQGVQGFALYDGSDGVYDAGGGEYHTELQDVGSDDEGDFGGRGGGGIKFLDKIEEFAKGGGKAVKEEFTMDGKRVLEGFRLLKVSEGGGEGGGDKGSSIFLKRWGGPRVPLDFNEGHAFKEDEWGGGARMKREQEKRVIREGGEEGKVEVKSTEIRPPVDVFKSIFGNGEDSESESEEEEEKVEKVEKVEKEAKVGVEKREIEKREIRAEGKIIGSGEDEEKGERPAEGGKLLFVSKRKRKGGAGGDGKRKENAKESSSSDDGSSSSEDGSSSGDDSEKRRKLKKEIKKAKKRVKKEIKKVKKKEKKKEKKREKKRKKEGGKDVDMSKID</sequence>
<feature type="compositionally biased region" description="Basic and acidic residues" evidence="1">
    <location>
        <begin position="548"/>
        <end position="558"/>
    </location>
</feature>
<dbReference type="PANTHER" id="PTHR13384:SF19">
    <property type="entry name" value="G PATCH DOMAIN-CONTAINING PROTEIN 1"/>
    <property type="match status" value="1"/>
</dbReference>
<dbReference type="EMBL" id="BRYA01000325">
    <property type="protein sequence ID" value="GMI47039.1"/>
    <property type="molecule type" value="Genomic_DNA"/>
</dbReference>
<evidence type="ECO:0000256" key="1">
    <source>
        <dbReference type="SAM" id="MobiDB-lite"/>
    </source>
</evidence>
<dbReference type="GO" id="GO:0006397">
    <property type="term" value="P:mRNA processing"/>
    <property type="evidence" value="ECO:0007669"/>
    <property type="project" value="InterPro"/>
</dbReference>
<feature type="compositionally biased region" description="Basic and acidic residues" evidence="1">
    <location>
        <begin position="410"/>
        <end position="439"/>
    </location>
</feature>
<name>A0A9W7GJT0_9STRA</name>
<gene>
    <name evidence="3" type="ORF">TrCOL_g155</name>
</gene>
<keyword evidence="4" id="KW-1185">Reference proteome</keyword>
<feature type="domain" description="G patch" evidence="2">
    <location>
        <begin position="10"/>
        <end position="70"/>
    </location>
</feature>
<feature type="compositionally biased region" description="Basic residues" evidence="1">
    <location>
        <begin position="508"/>
        <end position="547"/>
    </location>
</feature>
<feature type="region of interest" description="Disordered" evidence="1">
    <location>
        <begin position="38"/>
        <end position="109"/>
    </location>
</feature>
<feature type="compositionally biased region" description="Basic and acidic residues" evidence="1">
    <location>
        <begin position="80"/>
        <end position="97"/>
    </location>
</feature>
<evidence type="ECO:0000313" key="4">
    <source>
        <dbReference type="Proteomes" id="UP001165065"/>
    </source>
</evidence>
<dbReference type="AlphaFoldDB" id="A0A9W7GJT0"/>
<proteinExistence type="predicted"/>
<reference evidence="4" key="1">
    <citation type="journal article" date="2023" name="Commun. Biol.">
        <title>Genome analysis of Parmales, the sister group of diatoms, reveals the evolutionary specialization of diatoms from phago-mixotrophs to photoautotrophs.</title>
        <authorList>
            <person name="Ban H."/>
            <person name="Sato S."/>
            <person name="Yoshikawa S."/>
            <person name="Yamada K."/>
            <person name="Nakamura Y."/>
            <person name="Ichinomiya M."/>
            <person name="Sato N."/>
            <person name="Blanc-Mathieu R."/>
            <person name="Endo H."/>
            <person name="Kuwata A."/>
            <person name="Ogata H."/>
        </authorList>
    </citation>
    <scope>NUCLEOTIDE SEQUENCE [LARGE SCALE GENOMIC DNA]</scope>
</reference>
<feature type="region of interest" description="Disordered" evidence="1">
    <location>
        <begin position="352"/>
        <end position="558"/>
    </location>
</feature>
<dbReference type="PANTHER" id="PTHR13384">
    <property type="entry name" value="G PATCH DOMAIN-CONTAINING PROTEIN 1"/>
    <property type="match status" value="1"/>
</dbReference>
<dbReference type="InterPro" id="IPR011666">
    <property type="entry name" value="DUF1604"/>
</dbReference>
<feature type="compositionally biased region" description="Basic and acidic residues" evidence="1">
    <location>
        <begin position="358"/>
        <end position="382"/>
    </location>
</feature>
<evidence type="ECO:0000313" key="3">
    <source>
        <dbReference type="EMBL" id="GMI47039.1"/>
    </source>
</evidence>